<comment type="caution">
    <text evidence="2">The sequence shown here is derived from an EMBL/GenBank/DDBJ whole genome shotgun (WGS) entry which is preliminary data.</text>
</comment>
<dbReference type="AlphaFoldDB" id="A0AAD7I156"/>
<evidence type="ECO:0000256" key="1">
    <source>
        <dbReference type="SAM" id="MobiDB-lite"/>
    </source>
</evidence>
<feature type="compositionally biased region" description="Basic and acidic residues" evidence="1">
    <location>
        <begin position="110"/>
        <end position="119"/>
    </location>
</feature>
<keyword evidence="3" id="KW-1185">Reference proteome</keyword>
<feature type="compositionally biased region" description="Pro residues" evidence="1">
    <location>
        <begin position="95"/>
        <end position="105"/>
    </location>
</feature>
<name>A0AAD7I156_9AGAR</name>
<evidence type="ECO:0008006" key="4">
    <source>
        <dbReference type="Google" id="ProtNLM"/>
    </source>
</evidence>
<protein>
    <recommendedName>
        <fullName evidence="4">Transposase domain-containing protein</fullName>
    </recommendedName>
</protein>
<dbReference type="InterPro" id="IPR041078">
    <property type="entry name" value="Plavaka"/>
</dbReference>
<dbReference type="EMBL" id="JARKIB010000142">
    <property type="protein sequence ID" value="KAJ7732842.1"/>
    <property type="molecule type" value="Genomic_DNA"/>
</dbReference>
<organism evidence="2 3">
    <name type="scientific">Mycena metata</name>
    <dbReference type="NCBI Taxonomy" id="1033252"/>
    <lineage>
        <taxon>Eukaryota</taxon>
        <taxon>Fungi</taxon>
        <taxon>Dikarya</taxon>
        <taxon>Basidiomycota</taxon>
        <taxon>Agaricomycotina</taxon>
        <taxon>Agaricomycetes</taxon>
        <taxon>Agaricomycetidae</taxon>
        <taxon>Agaricales</taxon>
        <taxon>Marasmiineae</taxon>
        <taxon>Mycenaceae</taxon>
        <taxon>Mycena</taxon>
    </lineage>
</organism>
<feature type="region of interest" description="Disordered" evidence="1">
    <location>
        <begin position="40"/>
        <end position="121"/>
    </location>
</feature>
<sequence>MSHRCPYCQGGHPTRAAVNRHISKKPACEKKWRESLGIVVSVTREESEQPEDLPGDTDVPPPAETPETPPRAPSPAFFSREAPEEEENDHGDDFVPPPRNPSPEPEPMDQEPRSRRATVEEVLDEDDPRNFKHFVESFPGTEHFPGFEEFAGTSAETLGEGQTIFEKMHSEQTNLGLDPHAPFLDSEEWDLARWLSKNVSQTATDEYLRLPITQRRTHVSYHNYAYLKKVDTLPTGPGWKCEIVTAAGNELDENDEMMTEDLELWKRDPVECIKELMGNPSFHNYMAYVPEHVYGDETVSESSRILDEMWTANWWWELQKRLPPGVVISPVILSSDKTQLTRHQGDKTAWPVYLTIGNISKDIRRQPSAHATVLIGYLPVSKLKCFTDATRSLAGYRLFHHCMRSLLKPLVEAGKTGVDMVCANRFIRRVHPILAAYVADFPEQCLVACCKENRCPRCVVPANNRGDNVVWPPRDVDETLDILDAHQQGKNPPKFEEDGIRPVYQPFWADLPHTNIFSCFTPDLLHQLHQGVFKDHLRKWCAALIGEKEFDASLSRQTLYKPALVPRVIESVSYRVN</sequence>
<reference evidence="2" key="1">
    <citation type="submission" date="2023-03" db="EMBL/GenBank/DDBJ databases">
        <title>Massive genome expansion in bonnet fungi (Mycena s.s.) driven by repeated elements and novel gene families across ecological guilds.</title>
        <authorList>
            <consortium name="Lawrence Berkeley National Laboratory"/>
            <person name="Harder C.B."/>
            <person name="Miyauchi S."/>
            <person name="Viragh M."/>
            <person name="Kuo A."/>
            <person name="Thoen E."/>
            <person name="Andreopoulos B."/>
            <person name="Lu D."/>
            <person name="Skrede I."/>
            <person name="Drula E."/>
            <person name="Henrissat B."/>
            <person name="Morin E."/>
            <person name="Kohler A."/>
            <person name="Barry K."/>
            <person name="LaButti K."/>
            <person name="Morin E."/>
            <person name="Salamov A."/>
            <person name="Lipzen A."/>
            <person name="Mereny Z."/>
            <person name="Hegedus B."/>
            <person name="Baldrian P."/>
            <person name="Stursova M."/>
            <person name="Weitz H."/>
            <person name="Taylor A."/>
            <person name="Grigoriev I.V."/>
            <person name="Nagy L.G."/>
            <person name="Martin F."/>
            <person name="Kauserud H."/>
        </authorList>
    </citation>
    <scope>NUCLEOTIDE SEQUENCE</scope>
    <source>
        <strain evidence="2">CBHHK182m</strain>
    </source>
</reference>
<gene>
    <name evidence="2" type="ORF">B0H16DRAFT_1892957</name>
</gene>
<evidence type="ECO:0000313" key="2">
    <source>
        <dbReference type="EMBL" id="KAJ7732842.1"/>
    </source>
</evidence>
<accession>A0AAD7I156</accession>
<feature type="compositionally biased region" description="Pro residues" evidence="1">
    <location>
        <begin position="59"/>
        <end position="73"/>
    </location>
</feature>
<evidence type="ECO:0000313" key="3">
    <source>
        <dbReference type="Proteomes" id="UP001215598"/>
    </source>
</evidence>
<dbReference type="Proteomes" id="UP001215598">
    <property type="component" value="Unassembled WGS sequence"/>
</dbReference>
<proteinExistence type="predicted"/>
<dbReference type="Pfam" id="PF18759">
    <property type="entry name" value="Plavaka"/>
    <property type="match status" value="1"/>
</dbReference>